<comment type="caution">
    <text evidence="2">The sequence shown here is derived from an EMBL/GenBank/DDBJ whole genome shotgun (WGS) entry which is preliminary data.</text>
</comment>
<organism evidence="2 3">
    <name type="scientific">Haloechinothrix salitolerans</name>
    <dbReference type="NCBI Taxonomy" id="926830"/>
    <lineage>
        <taxon>Bacteria</taxon>
        <taxon>Bacillati</taxon>
        <taxon>Actinomycetota</taxon>
        <taxon>Actinomycetes</taxon>
        <taxon>Pseudonocardiales</taxon>
        <taxon>Pseudonocardiaceae</taxon>
        <taxon>Haloechinothrix</taxon>
    </lineage>
</organism>
<gene>
    <name evidence="2" type="ORF">ACFQGD_16610</name>
</gene>
<dbReference type="Proteomes" id="UP001596337">
    <property type="component" value="Unassembled WGS sequence"/>
</dbReference>
<evidence type="ECO:0000313" key="3">
    <source>
        <dbReference type="Proteomes" id="UP001596337"/>
    </source>
</evidence>
<dbReference type="InterPro" id="IPR002491">
    <property type="entry name" value="ABC_transptr_periplasmic_BD"/>
</dbReference>
<dbReference type="Pfam" id="PF01497">
    <property type="entry name" value="Peripla_BP_2"/>
    <property type="match status" value="1"/>
</dbReference>
<dbReference type="RefSeq" id="WP_345396620.1">
    <property type="nucleotide sequence ID" value="NZ_BAABLA010000026.1"/>
</dbReference>
<protein>
    <submittedName>
        <fullName evidence="2">ABC transporter substrate-binding protein</fullName>
    </submittedName>
</protein>
<dbReference type="PANTHER" id="PTHR42860">
    <property type="entry name" value="VITAMIN B12-BINDING PROTEIN"/>
    <property type="match status" value="1"/>
</dbReference>
<dbReference type="SUPFAM" id="SSF53807">
    <property type="entry name" value="Helical backbone' metal receptor"/>
    <property type="match status" value="1"/>
</dbReference>
<evidence type="ECO:0000313" key="2">
    <source>
        <dbReference type="EMBL" id="MFC6868764.1"/>
    </source>
</evidence>
<sequence>MRIVSLLPSATEIVFALGAGDDLVGVTVECDYPAEARGKRIVSTSTLPGGLSAAEIDAVVAERKAAGEDVYRLDEDALADLDADLVLTQDLCSVCSVDISQVRHALDFLGSSADVVNVDPRTLPEVFDSIRTIGTALGRTSQSERLVAELSERLEAIRDTVAGRRRVPTLVLEWTDPPYAPGHWIPDMVTAAGGNCVLGRSGERSMRTDWDTVASSGAEVTIAAPCGFDLADSAALASDVVGKDVLPSGVPVWAVDANALFVRPGPRVVDGVEVLATILHSEVVGVPDPSRTRAVVPTF</sequence>
<feature type="domain" description="Fe/B12 periplasmic-binding" evidence="1">
    <location>
        <begin position="2"/>
        <end position="283"/>
    </location>
</feature>
<accession>A0ABW2C1M9</accession>
<dbReference type="PANTHER" id="PTHR42860:SF1">
    <property type="entry name" value="VITAMIN B12-BINDING PROTEIN"/>
    <property type="match status" value="1"/>
</dbReference>
<name>A0ABW2C1M9_9PSEU</name>
<dbReference type="PROSITE" id="PS50983">
    <property type="entry name" value="FE_B12_PBP"/>
    <property type="match status" value="1"/>
</dbReference>
<proteinExistence type="predicted"/>
<keyword evidence="3" id="KW-1185">Reference proteome</keyword>
<reference evidence="3" key="1">
    <citation type="journal article" date="2019" name="Int. J. Syst. Evol. Microbiol.">
        <title>The Global Catalogue of Microorganisms (GCM) 10K type strain sequencing project: providing services to taxonomists for standard genome sequencing and annotation.</title>
        <authorList>
            <consortium name="The Broad Institute Genomics Platform"/>
            <consortium name="The Broad Institute Genome Sequencing Center for Infectious Disease"/>
            <person name="Wu L."/>
            <person name="Ma J."/>
        </authorList>
    </citation>
    <scope>NUCLEOTIDE SEQUENCE [LARGE SCALE GENOMIC DNA]</scope>
    <source>
        <strain evidence="3">KCTC 32255</strain>
    </source>
</reference>
<dbReference type="InterPro" id="IPR051030">
    <property type="entry name" value="Vitamin_B12-ABC_binding"/>
</dbReference>
<evidence type="ECO:0000259" key="1">
    <source>
        <dbReference type="PROSITE" id="PS50983"/>
    </source>
</evidence>
<dbReference type="Gene3D" id="3.40.50.1980">
    <property type="entry name" value="Nitrogenase molybdenum iron protein domain"/>
    <property type="match status" value="2"/>
</dbReference>
<dbReference type="EMBL" id="JBHSXX010000001">
    <property type="protein sequence ID" value="MFC6868764.1"/>
    <property type="molecule type" value="Genomic_DNA"/>
</dbReference>